<dbReference type="PANTHER" id="PTHR10117">
    <property type="entry name" value="TRANSIENT RECEPTOR POTENTIAL CHANNEL"/>
    <property type="match status" value="1"/>
</dbReference>
<feature type="transmembrane region" description="Helical" evidence="4">
    <location>
        <begin position="87"/>
        <end position="105"/>
    </location>
</feature>
<feature type="transmembrane region" description="Helical" evidence="4">
    <location>
        <begin position="126"/>
        <end position="144"/>
    </location>
</feature>
<dbReference type="PANTHER" id="PTHR10117:SF54">
    <property type="entry name" value="TRANSIENT RECEPTOR POTENTIAL-GAMMA PROTEIN"/>
    <property type="match status" value="1"/>
</dbReference>
<evidence type="ECO:0000256" key="4">
    <source>
        <dbReference type="SAM" id="Phobius"/>
    </source>
</evidence>
<comment type="caution">
    <text evidence="5">The sequence shown here is derived from an EMBL/GenBank/DDBJ whole genome shotgun (WGS) entry which is preliminary data.</text>
</comment>
<keyword evidence="4" id="KW-0472">Membrane</keyword>
<evidence type="ECO:0000256" key="3">
    <source>
        <dbReference type="ARBA" id="ARBA00023303"/>
    </source>
</evidence>
<gene>
    <name evidence="5" type="ORF">PLOB_00022739</name>
</gene>
<evidence type="ECO:0000313" key="6">
    <source>
        <dbReference type="Proteomes" id="UP001159405"/>
    </source>
</evidence>
<accession>A0ABN8NLG7</accession>
<name>A0ABN8NLG7_9CNID</name>
<evidence type="ECO:0008006" key="7">
    <source>
        <dbReference type="Google" id="ProtNLM"/>
    </source>
</evidence>
<keyword evidence="6" id="KW-1185">Reference proteome</keyword>
<dbReference type="InterPro" id="IPR002153">
    <property type="entry name" value="TRPC_channel"/>
</dbReference>
<proteinExistence type="predicted"/>
<organism evidence="5 6">
    <name type="scientific">Porites lobata</name>
    <dbReference type="NCBI Taxonomy" id="104759"/>
    <lineage>
        <taxon>Eukaryota</taxon>
        <taxon>Metazoa</taxon>
        <taxon>Cnidaria</taxon>
        <taxon>Anthozoa</taxon>
        <taxon>Hexacorallia</taxon>
        <taxon>Scleractinia</taxon>
        <taxon>Fungiina</taxon>
        <taxon>Poritidae</taxon>
        <taxon>Porites</taxon>
    </lineage>
</organism>
<protein>
    <recommendedName>
        <fullName evidence="7">ATP synthase F0 subunit 6</fullName>
    </recommendedName>
</protein>
<keyword evidence="3" id="KW-0407">Ion channel</keyword>
<reference evidence="5 6" key="1">
    <citation type="submission" date="2022-05" db="EMBL/GenBank/DDBJ databases">
        <authorList>
            <consortium name="Genoscope - CEA"/>
            <person name="William W."/>
        </authorList>
    </citation>
    <scope>NUCLEOTIDE SEQUENCE [LARGE SCALE GENOMIC DNA]</scope>
</reference>
<evidence type="ECO:0000256" key="2">
    <source>
        <dbReference type="ARBA" id="ARBA00023065"/>
    </source>
</evidence>
<feature type="transmembrane region" description="Helical" evidence="4">
    <location>
        <begin position="55"/>
        <end position="75"/>
    </location>
</feature>
<evidence type="ECO:0000313" key="5">
    <source>
        <dbReference type="EMBL" id="CAH3114106.1"/>
    </source>
</evidence>
<keyword evidence="2" id="KW-0406">Ion transport</keyword>
<keyword evidence="4" id="KW-1133">Transmembrane helix</keyword>
<sequence>MMLNSVLYDNVRGYKDLHFLKNTVCFLLLWLMLPFFALCYLVAPNCRISKLLNTPVLKFMSHTASFLWFLVLLILSSIQDKFLDDVFAFSPLDVFISLWVVGMLFQEGKEAYRQGKERYLSQYWNLVTLIMLGLFVISGVLWFIEQLLVVSGVKEAASVSSAYCPMPFSPSVRFWPFFKFPTHCRSTRCSARCSFALSRWFETSPNSCSCSCCCLLHSPGRKERCTRATSMPEQHLLQIQQHINFQKLKEA</sequence>
<keyword evidence="4" id="KW-0812">Transmembrane</keyword>
<dbReference type="EMBL" id="CALNXK010000027">
    <property type="protein sequence ID" value="CAH3114106.1"/>
    <property type="molecule type" value="Genomic_DNA"/>
</dbReference>
<dbReference type="Proteomes" id="UP001159405">
    <property type="component" value="Unassembled WGS sequence"/>
</dbReference>
<evidence type="ECO:0000256" key="1">
    <source>
        <dbReference type="ARBA" id="ARBA00022448"/>
    </source>
</evidence>
<feature type="transmembrane region" description="Helical" evidence="4">
    <location>
        <begin position="20"/>
        <end position="43"/>
    </location>
</feature>
<keyword evidence="1" id="KW-0813">Transport</keyword>